<protein>
    <submittedName>
        <fullName evidence="1">DUF503 domain-containing protein</fullName>
    </submittedName>
</protein>
<accession>A0ABY5PDG7</accession>
<dbReference type="InterPro" id="IPR036746">
    <property type="entry name" value="TT1725-like_sf"/>
</dbReference>
<evidence type="ECO:0000313" key="2">
    <source>
        <dbReference type="Proteomes" id="UP001058860"/>
    </source>
</evidence>
<sequence>MGAYVALLTIDLHFPDVGSLKGKRKELQSVKARLRQKLGASVAEVDHQDTWQRSTLAAALVAGTPSLAGHEADAVERYLFDRYPETVSIERTVVSFDEVSG</sequence>
<dbReference type="PANTHER" id="PTHR36441:SF1">
    <property type="entry name" value="DUF503 DOMAIN-CONTAINING PROTEIN"/>
    <property type="match status" value="1"/>
</dbReference>
<dbReference type="InterPro" id="IPR007546">
    <property type="entry name" value="DUF503"/>
</dbReference>
<dbReference type="Gene3D" id="3.30.70.1120">
    <property type="entry name" value="TT1725-like"/>
    <property type="match status" value="1"/>
</dbReference>
<dbReference type="Proteomes" id="UP001058860">
    <property type="component" value="Chromosome"/>
</dbReference>
<dbReference type="PANTHER" id="PTHR36441">
    <property type="entry name" value="HYPOTHETICAL CYTOSOLIC PROTEIN"/>
    <property type="match status" value="1"/>
</dbReference>
<dbReference type="EMBL" id="CP088295">
    <property type="protein sequence ID" value="UUY02495.1"/>
    <property type="molecule type" value="Genomic_DNA"/>
</dbReference>
<dbReference type="Pfam" id="PF04456">
    <property type="entry name" value="DUF503"/>
    <property type="match status" value="1"/>
</dbReference>
<keyword evidence="2" id="KW-1185">Reference proteome</keyword>
<organism evidence="1 2">
    <name type="scientific">Svornostia abyssi</name>
    <dbReference type="NCBI Taxonomy" id="2898438"/>
    <lineage>
        <taxon>Bacteria</taxon>
        <taxon>Bacillati</taxon>
        <taxon>Actinomycetota</taxon>
        <taxon>Thermoleophilia</taxon>
        <taxon>Solirubrobacterales</taxon>
        <taxon>Baekduiaceae</taxon>
        <taxon>Svornostia</taxon>
    </lineage>
</organism>
<reference evidence="2" key="1">
    <citation type="submission" date="2021-11" db="EMBL/GenBank/DDBJ databases">
        <title>Cultivation dependent microbiological survey of springs from the worlds oldest radium mine currently devoted to the extraction of radon-saturated water.</title>
        <authorList>
            <person name="Kapinusova G."/>
            <person name="Smrhova T."/>
            <person name="Strejcek M."/>
            <person name="Suman J."/>
            <person name="Jani K."/>
            <person name="Pajer P."/>
            <person name="Uhlik O."/>
        </authorList>
    </citation>
    <scope>NUCLEOTIDE SEQUENCE [LARGE SCALE GENOMIC DNA]</scope>
    <source>
        <strain evidence="2">J379</strain>
    </source>
</reference>
<proteinExistence type="predicted"/>
<dbReference type="SUPFAM" id="SSF103007">
    <property type="entry name" value="Hypothetical protein TT1725"/>
    <property type="match status" value="1"/>
</dbReference>
<gene>
    <name evidence="1" type="ORF">LRS13_17560</name>
</gene>
<name>A0ABY5PDG7_9ACTN</name>
<evidence type="ECO:0000313" key="1">
    <source>
        <dbReference type="EMBL" id="UUY02495.1"/>
    </source>
</evidence>
<dbReference type="RefSeq" id="WP_353863022.1">
    <property type="nucleotide sequence ID" value="NZ_CP088295.1"/>
</dbReference>